<feature type="transmembrane region" description="Helical" evidence="1">
    <location>
        <begin position="86"/>
        <end position="113"/>
    </location>
</feature>
<keyword evidence="1" id="KW-1133">Transmembrane helix</keyword>
<organism evidence="2 3">
    <name type="scientific">Helicobacter apodemus</name>
    <dbReference type="NCBI Taxonomy" id="135569"/>
    <lineage>
        <taxon>Bacteria</taxon>
        <taxon>Pseudomonadati</taxon>
        <taxon>Campylobacterota</taxon>
        <taxon>Epsilonproteobacteria</taxon>
        <taxon>Campylobacterales</taxon>
        <taxon>Helicobacteraceae</taxon>
        <taxon>Helicobacter</taxon>
    </lineage>
</organism>
<accession>A0A4U8UBA0</accession>
<evidence type="ECO:0008006" key="4">
    <source>
        <dbReference type="Google" id="ProtNLM"/>
    </source>
</evidence>
<comment type="caution">
    <text evidence="2">The sequence shown here is derived from an EMBL/GenBank/DDBJ whole genome shotgun (WGS) entry which is preliminary data.</text>
</comment>
<proteinExistence type="predicted"/>
<evidence type="ECO:0000313" key="3">
    <source>
        <dbReference type="Proteomes" id="UP000029920"/>
    </source>
</evidence>
<protein>
    <recommendedName>
        <fullName evidence="4">DUF1640 domain-containing protein</fullName>
    </recommendedName>
</protein>
<sequence length="118" mass="13420">METTMQQKEVLSYSTKLLLVEMIKKFKQEDKKDEIIDVVLAVANDIKTNDNITAKAIKDEVEEKFKNELATKEFVRAEIAEAKSELIRWVLGIGVASVLVAVSANFAMMTFFFQQLTK</sequence>
<name>A0A4U8UBA0_9HELI</name>
<evidence type="ECO:0000256" key="1">
    <source>
        <dbReference type="SAM" id="Phobius"/>
    </source>
</evidence>
<reference evidence="2 3" key="1">
    <citation type="journal article" date="2014" name="Genome Announc.">
        <title>Draft genome sequences of eight enterohepatic helicobacter species isolated from both laboratory and wild rodents.</title>
        <authorList>
            <person name="Sheh A."/>
            <person name="Shen Z."/>
            <person name="Fox J.G."/>
        </authorList>
    </citation>
    <scope>NUCLEOTIDE SEQUENCE [LARGE SCALE GENOMIC DNA]</scope>
    <source>
        <strain evidence="2 3">MIT-03-7007</strain>
    </source>
</reference>
<gene>
    <name evidence="2" type="ORF">LS72_010115</name>
</gene>
<dbReference type="Proteomes" id="UP000029920">
    <property type="component" value="Unassembled WGS sequence"/>
</dbReference>
<evidence type="ECO:0000313" key="2">
    <source>
        <dbReference type="EMBL" id="TLE13245.1"/>
    </source>
</evidence>
<dbReference type="AlphaFoldDB" id="A0A4U8UBA0"/>
<dbReference type="RefSeq" id="WP_034555902.1">
    <property type="nucleotide sequence ID" value="NZ_JRPC02000049.1"/>
</dbReference>
<keyword evidence="1" id="KW-0472">Membrane</keyword>
<dbReference type="EMBL" id="JRPC02000049">
    <property type="protein sequence ID" value="TLE13245.1"/>
    <property type="molecule type" value="Genomic_DNA"/>
</dbReference>
<keyword evidence="3" id="KW-1185">Reference proteome</keyword>
<keyword evidence="1" id="KW-0812">Transmembrane</keyword>